<dbReference type="EMBL" id="CAJJDN010000018">
    <property type="protein sequence ID" value="CAD8063736.1"/>
    <property type="molecule type" value="Genomic_DNA"/>
</dbReference>
<sequence>MHKIHYSHQQSPSATPAQSSSPQQKTQLVLKQTNRTITSQAEIAVCYKKKSKTIMNAEIELKKQLQVQNQQYKELALKYELSIQEIQKYQMIIERNNQKRNHEKQQLLSEISMLKKQLEQRSKSQIDLHENGILGHLVNEVNQKAILIELSEYKDKCKQLLSELDTKNIQLDYVTKKLINTPSCQELINQVQELTKKINEQESKLLQYEMQLEKYSVNNNKSKFLFRGAEYFNKKILDADIFSSSSNIQSTMSNQNENSTQGLSSYIKL</sequence>
<comment type="caution">
    <text evidence="3">The sequence shown here is derived from an EMBL/GenBank/DDBJ whole genome shotgun (WGS) entry which is preliminary data.</text>
</comment>
<organism evidence="3 4">
    <name type="scientific">Paramecium sonneborni</name>
    <dbReference type="NCBI Taxonomy" id="65129"/>
    <lineage>
        <taxon>Eukaryota</taxon>
        <taxon>Sar</taxon>
        <taxon>Alveolata</taxon>
        <taxon>Ciliophora</taxon>
        <taxon>Intramacronucleata</taxon>
        <taxon>Oligohymenophorea</taxon>
        <taxon>Peniculida</taxon>
        <taxon>Parameciidae</taxon>
        <taxon>Paramecium</taxon>
    </lineage>
</organism>
<evidence type="ECO:0000256" key="2">
    <source>
        <dbReference type="SAM" id="MobiDB-lite"/>
    </source>
</evidence>
<keyword evidence="4" id="KW-1185">Reference proteome</keyword>
<evidence type="ECO:0000313" key="4">
    <source>
        <dbReference type="Proteomes" id="UP000692954"/>
    </source>
</evidence>
<proteinExistence type="predicted"/>
<feature type="region of interest" description="Disordered" evidence="2">
    <location>
        <begin position="250"/>
        <end position="269"/>
    </location>
</feature>
<keyword evidence="1" id="KW-0175">Coiled coil</keyword>
<feature type="region of interest" description="Disordered" evidence="2">
    <location>
        <begin position="1"/>
        <end position="28"/>
    </location>
</feature>
<evidence type="ECO:0000256" key="1">
    <source>
        <dbReference type="SAM" id="Coils"/>
    </source>
</evidence>
<feature type="coiled-coil region" evidence="1">
    <location>
        <begin position="150"/>
        <end position="218"/>
    </location>
</feature>
<dbReference type="AlphaFoldDB" id="A0A8S1LGB8"/>
<reference evidence="3" key="1">
    <citation type="submission" date="2021-01" db="EMBL/GenBank/DDBJ databases">
        <authorList>
            <consortium name="Genoscope - CEA"/>
            <person name="William W."/>
        </authorList>
    </citation>
    <scope>NUCLEOTIDE SEQUENCE</scope>
</reference>
<dbReference type="Proteomes" id="UP000692954">
    <property type="component" value="Unassembled WGS sequence"/>
</dbReference>
<protein>
    <submittedName>
        <fullName evidence="3">Uncharacterized protein</fullName>
    </submittedName>
</protein>
<gene>
    <name evidence="3" type="ORF">PSON_ATCC_30995.1.T0180141</name>
</gene>
<feature type="compositionally biased region" description="Low complexity" evidence="2">
    <location>
        <begin position="7"/>
        <end position="27"/>
    </location>
</feature>
<evidence type="ECO:0000313" key="3">
    <source>
        <dbReference type="EMBL" id="CAD8063736.1"/>
    </source>
</evidence>
<name>A0A8S1LGB8_9CILI</name>
<feature type="compositionally biased region" description="Polar residues" evidence="2">
    <location>
        <begin position="257"/>
        <end position="269"/>
    </location>
</feature>
<accession>A0A8S1LGB8</accession>